<comment type="similarity">
    <text evidence="11">Belongs to the outer membrane OOP (TC 1.B.6) superfamily.</text>
</comment>
<dbReference type="InterPro" id="IPR006665">
    <property type="entry name" value="OmpA-like"/>
</dbReference>
<evidence type="ECO:0000256" key="7">
    <source>
        <dbReference type="ARBA" id="ARBA00023136"/>
    </source>
</evidence>
<dbReference type="Gene3D" id="2.40.160.20">
    <property type="match status" value="1"/>
</dbReference>
<dbReference type="EMBL" id="RBID01000011">
    <property type="protein sequence ID" value="RKQ61457.1"/>
    <property type="molecule type" value="Genomic_DNA"/>
</dbReference>
<keyword evidence="4" id="KW-0812">Transmembrane</keyword>
<evidence type="ECO:0000256" key="4">
    <source>
        <dbReference type="ARBA" id="ARBA00022692"/>
    </source>
</evidence>
<evidence type="ECO:0000256" key="11">
    <source>
        <dbReference type="RuleBase" id="RU003859"/>
    </source>
</evidence>
<accession>A0A495BJD5</accession>
<keyword evidence="6" id="KW-0626">Porin</keyword>
<evidence type="ECO:0000256" key="12">
    <source>
        <dbReference type="SAM" id="SignalP"/>
    </source>
</evidence>
<evidence type="ECO:0000256" key="8">
    <source>
        <dbReference type="ARBA" id="ARBA00023157"/>
    </source>
</evidence>
<feature type="chain" id="PRO_5019733014" evidence="12">
    <location>
        <begin position="22"/>
        <end position="350"/>
    </location>
</feature>
<evidence type="ECO:0000259" key="13">
    <source>
        <dbReference type="PROSITE" id="PS51123"/>
    </source>
</evidence>
<feature type="domain" description="OmpA-like" evidence="13">
    <location>
        <begin position="220"/>
        <end position="348"/>
    </location>
</feature>
<dbReference type="GO" id="GO:0009279">
    <property type="term" value="C:cell outer membrane"/>
    <property type="evidence" value="ECO:0007669"/>
    <property type="project" value="UniProtKB-SubCell"/>
</dbReference>
<dbReference type="PRINTS" id="PR01021">
    <property type="entry name" value="OMPADOMAIN"/>
</dbReference>
<dbReference type="RefSeq" id="WP_374497260.1">
    <property type="nucleotide sequence ID" value="NZ_JAYRSL010000003.1"/>
</dbReference>
<dbReference type="InterPro" id="IPR002368">
    <property type="entry name" value="OmpA"/>
</dbReference>
<evidence type="ECO:0000256" key="5">
    <source>
        <dbReference type="ARBA" id="ARBA00023065"/>
    </source>
</evidence>
<protein>
    <submittedName>
        <fullName evidence="14">OOP family OmpA-OmpF porin</fullName>
    </submittedName>
</protein>
<evidence type="ECO:0000256" key="3">
    <source>
        <dbReference type="ARBA" id="ARBA00022452"/>
    </source>
</evidence>
<dbReference type="SUPFAM" id="SSF56925">
    <property type="entry name" value="OMPA-like"/>
    <property type="match status" value="1"/>
</dbReference>
<dbReference type="InterPro" id="IPR036737">
    <property type="entry name" value="OmpA-like_sf"/>
</dbReference>
<dbReference type="NCBIfam" id="NF008071">
    <property type="entry name" value="PRK10808.1"/>
    <property type="match status" value="1"/>
</dbReference>
<keyword evidence="9" id="KW-0998">Cell outer membrane</keyword>
<dbReference type="CDD" id="cd07185">
    <property type="entry name" value="OmpA_C-like"/>
    <property type="match status" value="1"/>
</dbReference>
<dbReference type="InterPro" id="IPR000498">
    <property type="entry name" value="OmpA-like_TM_dom"/>
</dbReference>
<sequence>MLPKKLPVALALLGLAGSAVAASTDEPWYFGAKAGHGEFQGIKYGDSVMNPRHVDKSGVAGGLFLGYQFNDWLGVEAGYDYLGKLKFDFGAANHADLKVQGLQLAAKLGMPVSESFDVYTRLGVMASRMSGNGDTMHRTAPLAAVGLEYALNRNWATRLEYQWVGRLGSKDDAGVRANNGQLALGVLYKFGGTPRAAPAPVAMTEPAPPPAPAPVAAVVPQARAFTLNADTLFDFDLALLRPGAEQALFALMRQIRAEAATDASLSIVGHTDRLGSEQYNLDLSRRRAQTVADFLVSNGVPRNLVTVEGAGEAMPVSGAQCNALQNRAALIACLAPDRRVVVLVRGTTMS</sequence>
<evidence type="ECO:0000256" key="2">
    <source>
        <dbReference type="ARBA" id="ARBA00022448"/>
    </source>
</evidence>
<dbReference type="Gene3D" id="3.30.1330.60">
    <property type="entry name" value="OmpA-like domain"/>
    <property type="match status" value="1"/>
</dbReference>
<dbReference type="Proteomes" id="UP000279384">
    <property type="component" value="Unassembled WGS sequence"/>
</dbReference>
<keyword evidence="2" id="KW-0813">Transport</keyword>
<dbReference type="AlphaFoldDB" id="A0A495BJD5"/>
<dbReference type="InterPro" id="IPR006664">
    <property type="entry name" value="OMP_bac"/>
</dbReference>
<name>A0A495BJD5_VOGIN</name>
<keyword evidence="12" id="KW-0732">Signal</keyword>
<evidence type="ECO:0000313" key="14">
    <source>
        <dbReference type="EMBL" id="RKQ61457.1"/>
    </source>
</evidence>
<comment type="subcellular location">
    <subcellularLocation>
        <location evidence="1">Cell outer membrane</location>
        <topology evidence="1">Multi-pass membrane protein</topology>
    </subcellularLocation>
</comment>
<evidence type="ECO:0000256" key="9">
    <source>
        <dbReference type="ARBA" id="ARBA00023237"/>
    </source>
</evidence>
<dbReference type="Pfam" id="PF01389">
    <property type="entry name" value="OmpA_membrane"/>
    <property type="match status" value="1"/>
</dbReference>
<feature type="signal peptide" evidence="12">
    <location>
        <begin position="1"/>
        <end position="21"/>
    </location>
</feature>
<dbReference type="GO" id="GO:0006811">
    <property type="term" value="P:monoatomic ion transport"/>
    <property type="evidence" value="ECO:0007669"/>
    <property type="project" value="UniProtKB-KW"/>
</dbReference>
<keyword evidence="5" id="KW-0406">Ion transport</keyword>
<keyword evidence="7 10" id="KW-0472">Membrane</keyword>
<dbReference type="InterPro" id="IPR011250">
    <property type="entry name" value="OMP/PagP_B-barrel"/>
</dbReference>
<dbReference type="GO" id="GO:0046930">
    <property type="term" value="C:pore complex"/>
    <property type="evidence" value="ECO:0007669"/>
    <property type="project" value="UniProtKB-KW"/>
</dbReference>
<dbReference type="PANTHER" id="PTHR30329:SF21">
    <property type="entry name" value="LIPOPROTEIN YIAD-RELATED"/>
    <property type="match status" value="1"/>
</dbReference>
<dbReference type="InterPro" id="IPR050330">
    <property type="entry name" value="Bact_OuterMem_StrucFunc"/>
</dbReference>
<evidence type="ECO:0000313" key="15">
    <source>
        <dbReference type="Proteomes" id="UP000279384"/>
    </source>
</evidence>
<dbReference type="Pfam" id="PF00691">
    <property type="entry name" value="OmpA"/>
    <property type="match status" value="1"/>
</dbReference>
<proteinExistence type="inferred from homology"/>
<reference evidence="14 15" key="1">
    <citation type="submission" date="2018-10" db="EMBL/GenBank/DDBJ databases">
        <title>Genomic Encyclopedia of Type Strains, Phase IV (KMG-IV): sequencing the most valuable type-strain genomes for metagenomic binning, comparative biology and taxonomic classification.</title>
        <authorList>
            <person name="Goeker M."/>
        </authorList>
    </citation>
    <scope>NUCLEOTIDE SEQUENCE [LARGE SCALE GENOMIC DNA]</scope>
    <source>
        <strain evidence="14 15">DSM 3303</strain>
    </source>
</reference>
<gene>
    <name evidence="14" type="ORF">C8E02_1232</name>
</gene>
<dbReference type="SUPFAM" id="SSF103088">
    <property type="entry name" value="OmpA-like"/>
    <property type="match status" value="1"/>
</dbReference>
<keyword evidence="8" id="KW-1015">Disulfide bond</keyword>
<evidence type="ECO:0000256" key="6">
    <source>
        <dbReference type="ARBA" id="ARBA00023114"/>
    </source>
</evidence>
<keyword evidence="3" id="KW-1134">Transmembrane beta strand</keyword>
<organism evidence="14 15">
    <name type="scientific">Vogesella indigofera</name>
    <name type="common">Pseudomonas indigofera</name>
    <dbReference type="NCBI Taxonomy" id="45465"/>
    <lineage>
        <taxon>Bacteria</taxon>
        <taxon>Pseudomonadati</taxon>
        <taxon>Pseudomonadota</taxon>
        <taxon>Betaproteobacteria</taxon>
        <taxon>Neisseriales</taxon>
        <taxon>Chromobacteriaceae</taxon>
        <taxon>Vogesella</taxon>
    </lineage>
</organism>
<comment type="caution">
    <text evidence="14">The sequence shown here is derived from an EMBL/GenBank/DDBJ whole genome shotgun (WGS) entry which is preliminary data.</text>
</comment>
<dbReference type="GO" id="GO:0015288">
    <property type="term" value="F:porin activity"/>
    <property type="evidence" value="ECO:0007669"/>
    <property type="project" value="UniProtKB-KW"/>
</dbReference>
<evidence type="ECO:0000256" key="10">
    <source>
        <dbReference type="PROSITE-ProRule" id="PRU00473"/>
    </source>
</evidence>
<dbReference type="PRINTS" id="PR01022">
    <property type="entry name" value="OUTRMMBRANEA"/>
</dbReference>
<evidence type="ECO:0000256" key="1">
    <source>
        <dbReference type="ARBA" id="ARBA00004571"/>
    </source>
</evidence>
<dbReference type="PANTHER" id="PTHR30329">
    <property type="entry name" value="STATOR ELEMENT OF FLAGELLAR MOTOR COMPLEX"/>
    <property type="match status" value="1"/>
</dbReference>
<dbReference type="PROSITE" id="PS51123">
    <property type="entry name" value="OMPA_2"/>
    <property type="match status" value="1"/>
</dbReference>